<accession>A0A0T6LNQ5</accession>
<keyword evidence="3" id="KW-1185">Reference proteome</keyword>
<feature type="transmembrane region" description="Helical" evidence="1">
    <location>
        <begin position="202"/>
        <end position="218"/>
    </location>
</feature>
<dbReference type="eggNOG" id="COG3694">
    <property type="taxonomic scope" value="Bacteria"/>
</dbReference>
<sequence>MVDGVRGYLFIAAMWMRSTLTYRTSFVLLTLAQLVTSGLDFVVIAVMFAHTDTLGGFELGEVAFLYGTSGVALGLADLLVGSAQQVGRRIRDGSLDVLLVRPVPVFAQVAADRFALRRLGRLTQTGAALAWSLVLLDVDWTWDRVLLLPWMLLSGTAIFAGIYVLGAAFQFWAADAAEVQNAFTHGGNTLTQFPPHVFARDLVRGVTFVVPLAFVNWMPALHVLDRPDPLGLPAFADFASPVVAAAVCGVAALAWRAAVRGYRSTGS</sequence>
<dbReference type="Proteomes" id="UP000050867">
    <property type="component" value="Unassembled WGS sequence"/>
</dbReference>
<evidence type="ECO:0000256" key="1">
    <source>
        <dbReference type="SAM" id="Phobius"/>
    </source>
</evidence>
<keyword evidence="1" id="KW-1133">Transmembrane helix</keyword>
<evidence type="ECO:0000313" key="3">
    <source>
        <dbReference type="Proteomes" id="UP000050867"/>
    </source>
</evidence>
<dbReference type="AlphaFoldDB" id="A0A0T6LNQ5"/>
<gene>
    <name evidence="2" type="ORF">AQ490_04995</name>
</gene>
<reference evidence="2 3" key="1">
    <citation type="submission" date="2015-10" db="EMBL/GenBank/DDBJ databases">
        <title>Draft genome sequence of pyrrolomycin-producing Streptomyces vitaminophilus.</title>
        <authorList>
            <person name="Graham D.E."/>
            <person name="Mahan K.M."/>
            <person name="Klingeman D.M."/>
            <person name="Hettich R.L."/>
            <person name="Parry R.J."/>
        </authorList>
    </citation>
    <scope>NUCLEOTIDE SEQUENCE [LARGE SCALE GENOMIC DNA]</scope>
    <source>
        <strain evidence="2 3">ATCC 31673</strain>
    </source>
</reference>
<organism evidence="2 3">
    <name type="scientific">Wenjunlia vitaminophila</name>
    <name type="common">Streptomyces vitaminophilus</name>
    <dbReference type="NCBI Taxonomy" id="76728"/>
    <lineage>
        <taxon>Bacteria</taxon>
        <taxon>Bacillati</taxon>
        <taxon>Actinomycetota</taxon>
        <taxon>Actinomycetes</taxon>
        <taxon>Kitasatosporales</taxon>
        <taxon>Streptomycetaceae</taxon>
        <taxon>Wenjunlia</taxon>
    </lineage>
</organism>
<dbReference type="InterPro" id="IPR010390">
    <property type="entry name" value="ABC-2_transporter-like"/>
</dbReference>
<protein>
    <submittedName>
        <fullName evidence="2">Transporter</fullName>
    </submittedName>
</protein>
<dbReference type="PANTHER" id="PTHR36833:SF1">
    <property type="entry name" value="INTEGRAL MEMBRANE TRANSPORT PROTEIN"/>
    <property type="match status" value="1"/>
</dbReference>
<name>A0A0T6LNQ5_WENVI</name>
<feature type="transmembrane region" description="Helical" evidence="1">
    <location>
        <begin position="238"/>
        <end position="259"/>
    </location>
</feature>
<comment type="caution">
    <text evidence="2">The sequence shown here is derived from an EMBL/GenBank/DDBJ whole genome shotgun (WGS) entry which is preliminary data.</text>
</comment>
<dbReference type="PANTHER" id="PTHR36833">
    <property type="entry name" value="SLR0610 PROTEIN-RELATED"/>
    <property type="match status" value="1"/>
</dbReference>
<feature type="transmembrane region" description="Helical" evidence="1">
    <location>
        <begin position="26"/>
        <end position="50"/>
    </location>
</feature>
<evidence type="ECO:0000313" key="2">
    <source>
        <dbReference type="EMBL" id="KRV47739.1"/>
    </source>
</evidence>
<dbReference type="Pfam" id="PF06182">
    <property type="entry name" value="ABC2_membrane_6"/>
    <property type="match status" value="1"/>
</dbReference>
<keyword evidence="1" id="KW-0812">Transmembrane</keyword>
<feature type="transmembrane region" description="Helical" evidence="1">
    <location>
        <begin position="62"/>
        <end position="81"/>
    </location>
</feature>
<dbReference type="STRING" id="76728.AQ490_04995"/>
<feature type="transmembrane region" description="Helical" evidence="1">
    <location>
        <begin position="122"/>
        <end position="142"/>
    </location>
</feature>
<keyword evidence="1" id="KW-0472">Membrane</keyword>
<dbReference type="EMBL" id="LLZU01000035">
    <property type="protein sequence ID" value="KRV47739.1"/>
    <property type="molecule type" value="Genomic_DNA"/>
</dbReference>
<feature type="transmembrane region" description="Helical" evidence="1">
    <location>
        <begin position="148"/>
        <end position="173"/>
    </location>
</feature>
<proteinExistence type="predicted"/>